<evidence type="ECO:0000313" key="1">
    <source>
        <dbReference type="EMBL" id="SFR98095.1"/>
    </source>
</evidence>
<dbReference type="RefSeq" id="WP_143117688.1">
    <property type="nucleotide sequence ID" value="NZ_FOZK01000002.1"/>
</dbReference>
<dbReference type="AlphaFoldDB" id="A0A1I6L3N9"/>
<gene>
    <name evidence="1" type="ORF">SAMN05216559_1970</name>
</gene>
<evidence type="ECO:0000313" key="2">
    <source>
        <dbReference type="Proteomes" id="UP000199062"/>
    </source>
</evidence>
<proteinExistence type="predicted"/>
<name>A0A1I6L3N9_9EURY</name>
<dbReference type="OrthoDB" id="385090at2157"/>
<reference evidence="1 2" key="1">
    <citation type="submission" date="2016-10" db="EMBL/GenBank/DDBJ databases">
        <authorList>
            <person name="de Groot N.N."/>
        </authorList>
    </citation>
    <scope>NUCLEOTIDE SEQUENCE [LARGE SCALE GENOMIC DNA]</scope>
    <source>
        <strain evidence="1 2">CGMCC 1.10457</strain>
    </source>
</reference>
<dbReference type="EMBL" id="FOZK01000002">
    <property type="protein sequence ID" value="SFR98095.1"/>
    <property type="molecule type" value="Genomic_DNA"/>
</dbReference>
<organism evidence="1 2">
    <name type="scientific">Halomicrobium zhouii</name>
    <dbReference type="NCBI Taxonomy" id="767519"/>
    <lineage>
        <taxon>Archaea</taxon>
        <taxon>Methanobacteriati</taxon>
        <taxon>Methanobacteriota</taxon>
        <taxon>Stenosarchaea group</taxon>
        <taxon>Halobacteria</taxon>
        <taxon>Halobacteriales</taxon>
        <taxon>Haloarculaceae</taxon>
        <taxon>Halomicrobium</taxon>
    </lineage>
</organism>
<keyword evidence="2" id="KW-1185">Reference proteome</keyword>
<dbReference type="PROSITE" id="PS51257">
    <property type="entry name" value="PROKAR_LIPOPROTEIN"/>
    <property type="match status" value="1"/>
</dbReference>
<protein>
    <submittedName>
        <fullName evidence="1">Uncharacterized protein</fullName>
    </submittedName>
</protein>
<dbReference type="Proteomes" id="UP000199062">
    <property type="component" value="Unassembled WGS sequence"/>
</dbReference>
<accession>A0A1I6L3N9</accession>
<sequence>MRRRQVLRASSALIAAGLPAITGCLGFGTQATAPIKLNNDTTSEVFFRVNTETLDGEFWREIEVTIPDNGFKNDPWFKEMFVDEGDYTVKIMTTDETAETQVTHPSNEWDYLSISANSSGISIQKFEQ</sequence>